<evidence type="ECO:0000256" key="4">
    <source>
        <dbReference type="ARBA" id="ARBA00023049"/>
    </source>
</evidence>
<accession>A0A147BW11</accession>
<evidence type="ECO:0000256" key="2">
    <source>
        <dbReference type="ARBA" id="ARBA00022801"/>
    </source>
</evidence>
<evidence type="ECO:0000259" key="6">
    <source>
        <dbReference type="PROSITE" id="PS50215"/>
    </source>
</evidence>
<feature type="binding site" evidence="5">
    <location>
        <position position="249"/>
    </location>
    <ligand>
        <name>Zn(2+)</name>
        <dbReference type="ChEBI" id="CHEBI:29105"/>
        <note>catalytic</note>
    </ligand>
</feature>
<evidence type="ECO:0000256" key="3">
    <source>
        <dbReference type="ARBA" id="ARBA00022833"/>
    </source>
</evidence>
<reference evidence="7" key="1">
    <citation type="journal article" date="2018" name="PLoS Negl. Trop. Dis.">
        <title>Sialome diversity of ticks revealed by RNAseq of single tick salivary glands.</title>
        <authorList>
            <person name="Perner J."/>
            <person name="Kropackova S."/>
            <person name="Kopacek P."/>
            <person name="Ribeiro J.M."/>
        </authorList>
    </citation>
    <scope>NUCLEOTIDE SEQUENCE</scope>
    <source>
        <strain evidence="7">Siblings of single egg batch collected in Ceske Budejovice</strain>
        <tissue evidence="7">Salivary glands</tissue>
    </source>
</reference>
<dbReference type="InterPro" id="IPR001590">
    <property type="entry name" value="Peptidase_M12B"/>
</dbReference>
<dbReference type="GO" id="GO:0004222">
    <property type="term" value="F:metalloendopeptidase activity"/>
    <property type="evidence" value="ECO:0007669"/>
    <property type="project" value="InterPro"/>
</dbReference>
<dbReference type="PROSITE" id="PS50215">
    <property type="entry name" value="ADAM_MEPRO"/>
    <property type="match status" value="1"/>
</dbReference>
<sequence>MDGKKLEAKLYHDRNQMASVAIEDKNGAVEVQGIVNDELRIAPLSVTARSEDEPTPHKIYKVTSRSDKNNKYKAGPGAETNGNTFFAELKLLVDKEYRKAFATMDDLVVYLGMCMVLVNFRYEDTSEPTVQFLLTTVEVALNDILYTFFGPDVDCTSCPSKMYLHPEKTLEWMTLFYGRSEEDVVVLVTSMDMAEKEFGGISNIVMGVAENNGLCSESERVAIVEDQPHTYTFLQLIAHELAHTLGATHDGDYTELGPDGSPLNNCSSDDGYLMAPYTIGNNRGHFSNCSIRQIRDFVKNLGDDCKEVKSKRKPYDANATVLPGTNMNPIDYCKLKHPNFCNITAKEDQINHCKFDCCPGGRVKCYYDEKARKDSCSQERDINMGLVCPFKCCSPKQFKCFTELALDGMSCGEGMMCFRGKCIPRCDPFKKTLSSGSPPAENESIKDP</sequence>
<name>A0A147BW11_IXORI</name>
<keyword evidence="3 5" id="KW-0862">Zinc</keyword>
<dbReference type="InterPro" id="IPR024079">
    <property type="entry name" value="MetalloPept_cat_dom_sf"/>
</dbReference>
<organism evidence="7">
    <name type="scientific">Ixodes ricinus</name>
    <name type="common">Common tick</name>
    <name type="synonym">Acarus ricinus</name>
    <dbReference type="NCBI Taxonomy" id="34613"/>
    <lineage>
        <taxon>Eukaryota</taxon>
        <taxon>Metazoa</taxon>
        <taxon>Ecdysozoa</taxon>
        <taxon>Arthropoda</taxon>
        <taxon>Chelicerata</taxon>
        <taxon>Arachnida</taxon>
        <taxon>Acari</taxon>
        <taxon>Parasitiformes</taxon>
        <taxon>Ixodida</taxon>
        <taxon>Ixodoidea</taxon>
        <taxon>Ixodidae</taxon>
        <taxon>Ixodinae</taxon>
        <taxon>Ixodes</taxon>
    </lineage>
</organism>
<keyword evidence="2" id="KW-0378">Hydrolase</keyword>
<dbReference type="SUPFAM" id="SSF55486">
    <property type="entry name" value="Metalloproteases ('zincins'), catalytic domain"/>
    <property type="match status" value="1"/>
</dbReference>
<dbReference type="EMBL" id="GEGO01000476">
    <property type="protein sequence ID" value="JAR94928.1"/>
    <property type="molecule type" value="Transcribed_RNA"/>
</dbReference>
<feature type="active site" evidence="5">
    <location>
        <position position="240"/>
    </location>
</feature>
<dbReference type="PANTHER" id="PTHR11905:SF159">
    <property type="entry name" value="ADAM METALLOPROTEASE"/>
    <property type="match status" value="1"/>
</dbReference>
<feature type="domain" description="Peptidase M12B" evidence="6">
    <location>
        <begin position="85"/>
        <end position="310"/>
    </location>
</feature>
<feature type="binding site" evidence="5">
    <location>
        <position position="239"/>
    </location>
    <ligand>
        <name>Zn(2+)</name>
        <dbReference type="ChEBI" id="CHEBI:29105"/>
        <note>catalytic</note>
    </ligand>
</feature>
<dbReference type="GO" id="GO:0006509">
    <property type="term" value="P:membrane protein ectodomain proteolysis"/>
    <property type="evidence" value="ECO:0007669"/>
    <property type="project" value="TreeGrafter"/>
</dbReference>
<keyword evidence="4 7" id="KW-0482">Metalloprotease</keyword>
<feature type="binding site" evidence="5">
    <location>
        <position position="243"/>
    </location>
    <ligand>
        <name>Zn(2+)</name>
        <dbReference type="ChEBI" id="CHEBI:29105"/>
        <note>catalytic</note>
    </ligand>
</feature>
<proteinExistence type="predicted"/>
<comment type="caution">
    <text evidence="5">Lacks conserved residue(s) required for the propagation of feature annotation.</text>
</comment>
<evidence type="ECO:0000256" key="1">
    <source>
        <dbReference type="ARBA" id="ARBA00022670"/>
    </source>
</evidence>
<evidence type="ECO:0000256" key="5">
    <source>
        <dbReference type="PROSITE-ProRule" id="PRU00276"/>
    </source>
</evidence>
<protein>
    <submittedName>
        <fullName evidence="7">Putative secreted metalloprotease</fullName>
    </submittedName>
</protein>
<dbReference type="Gene3D" id="3.40.390.10">
    <property type="entry name" value="Collagenase (Catalytic Domain)"/>
    <property type="match status" value="1"/>
</dbReference>
<dbReference type="Pfam" id="PF13574">
    <property type="entry name" value="Reprolysin_2"/>
    <property type="match status" value="1"/>
</dbReference>
<keyword evidence="5" id="KW-0479">Metal-binding</keyword>
<dbReference type="AlphaFoldDB" id="A0A147BW11"/>
<dbReference type="PANTHER" id="PTHR11905">
    <property type="entry name" value="ADAM A DISINTEGRIN AND METALLOPROTEASE DOMAIN"/>
    <property type="match status" value="1"/>
</dbReference>
<dbReference type="GO" id="GO:0046872">
    <property type="term" value="F:metal ion binding"/>
    <property type="evidence" value="ECO:0007669"/>
    <property type="project" value="UniProtKB-KW"/>
</dbReference>
<evidence type="ECO:0000313" key="7">
    <source>
        <dbReference type="EMBL" id="JAR94928.1"/>
    </source>
</evidence>
<keyword evidence="1 7" id="KW-0645">Protease</keyword>